<dbReference type="Proteomes" id="UP000019474">
    <property type="component" value="Unassembled WGS sequence"/>
</dbReference>
<dbReference type="OrthoDB" id="1296974at2"/>
<evidence type="ECO:0000313" key="1">
    <source>
        <dbReference type="EMBL" id="ETO40616.1"/>
    </source>
</evidence>
<evidence type="ECO:0000313" key="2">
    <source>
        <dbReference type="Proteomes" id="UP000019474"/>
    </source>
</evidence>
<dbReference type="EMBL" id="ALXG01000018">
    <property type="protein sequence ID" value="ETO40616.1"/>
    <property type="molecule type" value="Genomic_DNA"/>
</dbReference>
<proteinExistence type="predicted"/>
<gene>
    <name evidence="1" type="ORF">B808_462</name>
</gene>
<name>W9EH75_9LACO</name>
<dbReference type="AlphaFoldDB" id="W9EH75"/>
<organism evidence="1 2">
    <name type="scientific">Fructilactobacillus florum 8D</name>
    <dbReference type="NCBI Taxonomy" id="1221538"/>
    <lineage>
        <taxon>Bacteria</taxon>
        <taxon>Bacillati</taxon>
        <taxon>Bacillota</taxon>
        <taxon>Bacilli</taxon>
        <taxon>Lactobacillales</taxon>
        <taxon>Lactobacillaceae</taxon>
        <taxon>Fructilactobacillus</taxon>
    </lineage>
</organism>
<dbReference type="RefSeq" id="WP_009166305.1">
    <property type="nucleotide sequence ID" value="NZ_ALXG01000018.1"/>
</dbReference>
<accession>W9EH75</accession>
<sequence>MWEKLNSKQKETYRKLITNFASLSEAFAQKEDESTNAIIAPIINSKYQETSFKNAFNATIEDIGNSSYDASINNGENSKYLVGIKAFGVKSGFQKIAQFKSSSQYENWDSIISGIKERSDNGKSKQDTRDYLKLAKRIAELRNKRINSSKSQLQGFDYTQDVASVYHVLMPSNTIKCPREGDEPYIMVGETSYLPIDISKIKILGPTNKKHLQNFRFTDGNHVYQYNSADSQLLMSFHANFNNKEEDNESIGVEKWSVKYIENAFEFFLNLPSVNISKSKNHVIQSFTFPIKTNRRSGFNEWFAGPKNPIRERNKKYLDLVKSGEAIFGVQSDWKKNIDFVLFGKFNSDTDKIKREDVRHRITEKSKPYKELFKKVVVALWRGEKPYEVYIPVPNAHKFNTKNPNFFADNAGILNGKKLESPVSKRTFTLQFLPSGEEMDMVLTQADGKAIQSVNSQYKFGKWVLKNIFQLNDWELLTDKVLDDLNINAMTFKKYDDGRPITLEFTYVDYQNLPNTFWQ</sequence>
<protein>
    <submittedName>
        <fullName evidence="1">Uncharacterized protein</fullName>
    </submittedName>
</protein>
<keyword evidence="2" id="KW-1185">Reference proteome</keyword>
<dbReference type="PATRIC" id="fig|1221538.3.peg.465"/>
<comment type="caution">
    <text evidence="1">The sequence shown here is derived from an EMBL/GenBank/DDBJ whole genome shotgun (WGS) entry which is preliminary data.</text>
</comment>
<reference evidence="1 2" key="1">
    <citation type="submission" date="2012-08" db="EMBL/GenBank/DDBJ databases">
        <title>Genome sequencing of Lactobacillus florum 8D.</title>
        <authorList>
            <person name="Kim E.B."/>
            <person name="Marco M.L."/>
        </authorList>
    </citation>
    <scope>NUCLEOTIDE SEQUENCE [LARGE SCALE GENOMIC DNA]</scope>
    <source>
        <strain evidence="1 2">8D</strain>
    </source>
</reference>